<evidence type="ECO:0000259" key="4">
    <source>
        <dbReference type="Pfam" id="PF13005"/>
    </source>
</evidence>
<sequence length="559" mass="61852">MSPTDLDLPSDPDELRAFAEVMKARLAASEQALAQEQKALADERKAHDATRDELGAARNAIKLTTLQIEKLKAQLATLRRMKFGQSSERMTQLADQLELTLEDLEAQQAHAECVVRGHLAQDETEEPKLRRKPKRAPLPDHLPRDVIVHPAPGVDRCIACGSAACVLGEDVTEVLEYVPASFRVVRHVRPKLACKCCDTITQAPAPALPIPRGRAGPGLLAHIIVAKFADHLPLYRQSQIYAREGVDLYRSTMADWLGQVSWLLDPLVERLGSHVMASPKLHADDTPVPVLAPGTGKTSTGRLWVYLRDNRRWSPADRPAALFRYSPDRKGERPREHLAAFAGYLQADAYAGFNALYDPGREPGVITPVACWAHARRKLHDVLVADHRSAARKGLAMIAQLYEIERFIEGEPPRERMRQRASSRLIALDFFAWADSVLDQASARSPLAEALRYAVKLKPALLAYTQDGRLEIDNNLAENALRGIAVGRKNWLFAGADCGGERAAAMYSLLETAKLNGVNPQVWLTDVLDRIGKGHPINRLDELLPWAWKAARSGEHGNG</sequence>
<feature type="coiled-coil region" evidence="1">
    <location>
        <begin position="19"/>
        <end position="114"/>
    </location>
</feature>
<evidence type="ECO:0000259" key="5">
    <source>
        <dbReference type="Pfam" id="PF13007"/>
    </source>
</evidence>
<dbReference type="Pfam" id="PF13005">
    <property type="entry name" value="zf-IS66"/>
    <property type="match status" value="1"/>
</dbReference>
<gene>
    <name evidence="7" type="ORF">AL00_18010</name>
</gene>
<feature type="domain" description="Transposase IS66 zinc-finger binding" evidence="4">
    <location>
        <begin position="156"/>
        <end position="198"/>
    </location>
</feature>
<dbReference type="AlphaFoldDB" id="A0A8E1C1G9"/>
<dbReference type="PANTHER" id="PTHR33678">
    <property type="entry name" value="BLL1576 PROTEIN"/>
    <property type="match status" value="1"/>
</dbReference>
<evidence type="ECO:0000313" key="8">
    <source>
        <dbReference type="Proteomes" id="UP000028135"/>
    </source>
</evidence>
<dbReference type="InterPro" id="IPR004291">
    <property type="entry name" value="Transposase_IS66_central"/>
</dbReference>
<accession>A0A8E1C1G9</accession>
<proteinExistence type="predicted"/>
<dbReference type="NCBIfam" id="NF033517">
    <property type="entry name" value="transpos_IS66"/>
    <property type="match status" value="1"/>
</dbReference>
<dbReference type="InterPro" id="IPR024474">
    <property type="entry name" value="Znf_dom_IS66"/>
</dbReference>
<feature type="domain" description="Transposase TnpC homeodomain" evidence="5">
    <location>
        <begin position="71"/>
        <end position="147"/>
    </location>
</feature>
<dbReference type="InterPro" id="IPR024463">
    <property type="entry name" value="Transposase_TnpC_homeodom"/>
</dbReference>
<keyword evidence="1" id="KW-0175">Coiled coil</keyword>
<reference evidence="7 8" key="1">
    <citation type="submission" date="2014-05" db="EMBL/GenBank/DDBJ databases">
        <title>Genome Announcement of Sphingobium lucknowense F2.</title>
        <authorList>
            <person name="Lal R."/>
            <person name="Negi V."/>
            <person name="Lata P."/>
            <person name="Sangwan N."/>
            <person name="Gupta S.K."/>
            <person name="Rao D.L.N."/>
            <person name="Das S."/>
        </authorList>
    </citation>
    <scope>NUCLEOTIDE SEQUENCE [LARGE SCALE GENOMIC DNA]</scope>
    <source>
        <strain evidence="7 8">F2</strain>
    </source>
</reference>
<feature type="domain" description="Transposase IS66 central" evidence="3">
    <location>
        <begin position="212"/>
        <end position="501"/>
    </location>
</feature>
<dbReference type="Proteomes" id="UP000028135">
    <property type="component" value="Unassembled WGS sequence"/>
</dbReference>
<name>A0A8E1C1G9_9SPHN</name>
<dbReference type="Pfam" id="PF13817">
    <property type="entry name" value="DDE_Tnp_IS66_C"/>
    <property type="match status" value="1"/>
</dbReference>
<dbReference type="PANTHER" id="PTHR33678:SF1">
    <property type="entry name" value="BLL1576 PROTEIN"/>
    <property type="match status" value="1"/>
</dbReference>
<comment type="caution">
    <text evidence="7">The sequence shown here is derived from an EMBL/GenBank/DDBJ whole genome shotgun (WGS) entry which is preliminary data.</text>
</comment>
<protein>
    <submittedName>
        <fullName evidence="7">Transposase</fullName>
    </submittedName>
</protein>
<evidence type="ECO:0000259" key="6">
    <source>
        <dbReference type="Pfam" id="PF13817"/>
    </source>
</evidence>
<evidence type="ECO:0000259" key="3">
    <source>
        <dbReference type="Pfam" id="PF03050"/>
    </source>
</evidence>
<dbReference type="InterPro" id="IPR039552">
    <property type="entry name" value="IS66_C"/>
</dbReference>
<feature type="region of interest" description="Disordered" evidence="2">
    <location>
        <begin position="117"/>
        <end position="144"/>
    </location>
</feature>
<evidence type="ECO:0000313" key="7">
    <source>
        <dbReference type="EMBL" id="KER35064.1"/>
    </source>
</evidence>
<dbReference type="Pfam" id="PF13007">
    <property type="entry name" value="LZ_Tnp_IS66"/>
    <property type="match status" value="1"/>
</dbReference>
<dbReference type="Pfam" id="PF03050">
    <property type="entry name" value="DDE_Tnp_IS66"/>
    <property type="match status" value="1"/>
</dbReference>
<dbReference type="EMBL" id="JANF02000085">
    <property type="protein sequence ID" value="KER35064.1"/>
    <property type="molecule type" value="Genomic_DNA"/>
</dbReference>
<feature type="domain" description="Transposase IS66 C-terminal" evidence="6">
    <location>
        <begin position="508"/>
        <end position="546"/>
    </location>
</feature>
<organism evidence="7 8">
    <name type="scientific">Sphingobium indicum F2</name>
    <dbReference type="NCBI Taxonomy" id="1450518"/>
    <lineage>
        <taxon>Bacteria</taxon>
        <taxon>Pseudomonadati</taxon>
        <taxon>Pseudomonadota</taxon>
        <taxon>Alphaproteobacteria</taxon>
        <taxon>Sphingomonadales</taxon>
        <taxon>Sphingomonadaceae</taxon>
        <taxon>Sphingobium</taxon>
    </lineage>
</organism>
<dbReference type="InterPro" id="IPR052344">
    <property type="entry name" value="Transposase-related"/>
</dbReference>
<evidence type="ECO:0000256" key="2">
    <source>
        <dbReference type="SAM" id="MobiDB-lite"/>
    </source>
</evidence>
<evidence type="ECO:0000256" key="1">
    <source>
        <dbReference type="SAM" id="Coils"/>
    </source>
</evidence>